<keyword evidence="4" id="KW-0539">Nucleus</keyword>
<dbReference type="OrthoDB" id="5599552at2759"/>
<evidence type="ECO:0000313" key="8">
    <source>
        <dbReference type="Proteomes" id="UP000194127"/>
    </source>
</evidence>
<dbReference type="InterPro" id="IPR037525">
    <property type="entry name" value="Velvet_dom"/>
</dbReference>
<dbReference type="GeneID" id="36323468"/>
<evidence type="ECO:0000256" key="2">
    <source>
        <dbReference type="ARBA" id="ARBA00023015"/>
    </source>
</evidence>
<dbReference type="PANTHER" id="PTHR33572:SF3">
    <property type="entry name" value="VELVET COMPLEX SUBUNIT B"/>
    <property type="match status" value="1"/>
</dbReference>
<organism evidence="7 8">
    <name type="scientific">Postia placenta MAD-698-R-SB12</name>
    <dbReference type="NCBI Taxonomy" id="670580"/>
    <lineage>
        <taxon>Eukaryota</taxon>
        <taxon>Fungi</taxon>
        <taxon>Dikarya</taxon>
        <taxon>Basidiomycota</taxon>
        <taxon>Agaricomycotina</taxon>
        <taxon>Agaricomycetes</taxon>
        <taxon>Polyporales</taxon>
        <taxon>Adustoporiaceae</taxon>
        <taxon>Rhodonia</taxon>
    </lineage>
</organism>
<reference evidence="7 8" key="1">
    <citation type="submission" date="2017-04" db="EMBL/GenBank/DDBJ databases">
        <title>Genome Sequence of the Model Brown-Rot Fungus Postia placenta SB12.</title>
        <authorList>
            <consortium name="DOE Joint Genome Institute"/>
            <person name="Gaskell J."/>
            <person name="Kersten P."/>
            <person name="Larrondo L.F."/>
            <person name="Canessa P."/>
            <person name="Martinez D."/>
            <person name="Hibbett D."/>
            <person name="Schmoll M."/>
            <person name="Kubicek C.P."/>
            <person name="Martinez A.T."/>
            <person name="Yadav J."/>
            <person name="Master E."/>
            <person name="Magnuson J.K."/>
            <person name="James T."/>
            <person name="Yaver D."/>
            <person name="Berka R."/>
            <person name="Labutti K."/>
            <person name="Lipzen A."/>
            <person name="Aerts A."/>
            <person name="Barry K."/>
            <person name="Henrissat B."/>
            <person name="Blanchette R."/>
            <person name="Grigoriev I."/>
            <person name="Cullen D."/>
        </authorList>
    </citation>
    <scope>NUCLEOTIDE SEQUENCE [LARGE SCALE GENOMIC DNA]</scope>
    <source>
        <strain evidence="7 8">MAD-698-R-SB12</strain>
    </source>
</reference>
<proteinExistence type="predicted"/>
<name>A0A1X6N8H0_9APHY</name>
<keyword evidence="2" id="KW-0805">Transcription regulation</keyword>
<feature type="region of interest" description="Disordered" evidence="5">
    <location>
        <begin position="115"/>
        <end position="145"/>
    </location>
</feature>
<dbReference type="InterPro" id="IPR021740">
    <property type="entry name" value="Velvet"/>
</dbReference>
<protein>
    <recommendedName>
        <fullName evidence="6">Velvet domain-containing protein</fullName>
    </recommendedName>
</protein>
<comment type="subcellular location">
    <subcellularLocation>
        <location evidence="1">Nucleus</location>
    </subcellularLocation>
</comment>
<dbReference type="RefSeq" id="XP_024341705.1">
    <property type="nucleotide sequence ID" value="XM_024478518.1"/>
</dbReference>
<dbReference type="InterPro" id="IPR038491">
    <property type="entry name" value="Velvet_dom_sf"/>
</dbReference>
<feature type="compositionally biased region" description="Low complexity" evidence="5">
    <location>
        <begin position="119"/>
        <end position="132"/>
    </location>
</feature>
<dbReference type="EMBL" id="KZ110593">
    <property type="protein sequence ID" value="OSX64911.1"/>
    <property type="molecule type" value="Genomic_DNA"/>
</dbReference>
<evidence type="ECO:0000256" key="1">
    <source>
        <dbReference type="ARBA" id="ARBA00004123"/>
    </source>
</evidence>
<dbReference type="Proteomes" id="UP000194127">
    <property type="component" value="Unassembled WGS sequence"/>
</dbReference>
<evidence type="ECO:0000256" key="5">
    <source>
        <dbReference type="SAM" id="MobiDB-lite"/>
    </source>
</evidence>
<evidence type="ECO:0000259" key="6">
    <source>
        <dbReference type="PROSITE" id="PS51821"/>
    </source>
</evidence>
<gene>
    <name evidence="7" type="ORF">POSPLADRAFT_1044344</name>
</gene>
<feature type="domain" description="Velvet" evidence="6">
    <location>
        <begin position="22"/>
        <end position="330"/>
    </location>
</feature>
<dbReference type="PROSITE" id="PS51821">
    <property type="entry name" value="VELVET"/>
    <property type="match status" value="1"/>
</dbReference>
<keyword evidence="3" id="KW-0804">Transcription</keyword>
<dbReference type="Pfam" id="PF11754">
    <property type="entry name" value="Velvet"/>
    <property type="match status" value="1"/>
</dbReference>
<dbReference type="PANTHER" id="PTHR33572">
    <property type="entry name" value="SPORE DEVELOPMENT REGULATOR VOSA"/>
    <property type="match status" value="1"/>
</dbReference>
<dbReference type="Gene3D" id="2.60.40.3960">
    <property type="entry name" value="Velvet domain"/>
    <property type="match status" value="2"/>
</dbReference>
<evidence type="ECO:0000256" key="4">
    <source>
        <dbReference type="ARBA" id="ARBA00023242"/>
    </source>
</evidence>
<dbReference type="GO" id="GO:0005634">
    <property type="term" value="C:nucleus"/>
    <property type="evidence" value="ECO:0007669"/>
    <property type="project" value="UniProtKB-SubCell"/>
</dbReference>
<evidence type="ECO:0000313" key="7">
    <source>
        <dbReference type="EMBL" id="OSX64911.1"/>
    </source>
</evidence>
<keyword evidence="8" id="KW-1185">Reference proteome</keyword>
<sequence>MSGIFRAEPVARPPILNGPFGGTVIRAELVELQKADVGRKYATSARAWLEIYGFSRYGRKDRRPLDPPPVAQLKLFRVLSVGTSNQQEVEVTDYNEVNSIGFVCHVDLFPVSPTAGTDARQASRAATTQARSSHTERTQATGPSSYMHPYREWAPMQLGFPAVLPAVLLSASLNPESARGLVRPSAQAPYSAGPLASTISYIGPGMDARGNPDPDVVAHSGDRLVRESLKCTASLVGSKVAAAVCVEYQEKNAFMFVFADISVKVEGTYLLRYRAFDIFAQAHGTNGHPVLAECYGGTFKVYSTKDFPGLHASTDLTKRSDRRSTWSPCSNWNVGNRHGVSTKL</sequence>
<accession>A0A1X6N8H0</accession>
<evidence type="ECO:0000256" key="3">
    <source>
        <dbReference type="ARBA" id="ARBA00023163"/>
    </source>
</evidence>
<dbReference type="AlphaFoldDB" id="A0A1X6N8H0"/>